<proteinExistence type="predicted"/>
<protein>
    <recommendedName>
        <fullName evidence="2">Tip attachment protein J domain-containing protein</fullName>
    </recommendedName>
</protein>
<dbReference type="EMBL" id="LAZR01033315">
    <property type="protein sequence ID" value="KKL48455.1"/>
    <property type="molecule type" value="Genomic_DNA"/>
</dbReference>
<gene>
    <name evidence="1" type="ORF">LCGC14_2325320</name>
</gene>
<feature type="non-terminal residue" evidence="1">
    <location>
        <position position="1"/>
    </location>
</feature>
<evidence type="ECO:0000313" key="1">
    <source>
        <dbReference type="EMBL" id="KKL48455.1"/>
    </source>
</evidence>
<reference evidence="1" key="1">
    <citation type="journal article" date="2015" name="Nature">
        <title>Complex archaea that bridge the gap between prokaryotes and eukaryotes.</title>
        <authorList>
            <person name="Spang A."/>
            <person name="Saw J.H."/>
            <person name="Jorgensen S.L."/>
            <person name="Zaremba-Niedzwiedzka K."/>
            <person name="Martijn J."/>
            <person name="Lind A.E."/>
            <person name="van Eijk R."/>
            <person name="Schleper C."/>
            <person name="Guy L."/>
            <person name="Ettema T.J."/>
        </authorList>
    </citation>
    <scope>NUCLEOTIDE SEQUENCE</scope>
</reference>
<sequence>IAVADVDQPTFDREQEFIPSSQVKRAGANAIIEPEKLSAHIKQLREQALLDLWVSETGLVRTRLSFRVNLPGDTLPKFTDETGILRRTGSMVGNAASRVTRMQIYFDQIPGTSGKDREDYNKAQISVDLAVESLSGPKVKSIMARWIFRDQDAVAVAGRTVSRFKRGARIYKFQLDLKDVPDFDVADLVRIDSTDFLKGSGSQAIRDADKVWQVTQRAYNQNEGMVSIEALEANGRKFAIISPSPFPDFPAATAEERQFGFIGDSDNLVNAGTEDGYYVL</sequence>
<evidence type="ECO:0008006" key="2">
    <source>
        <dbReference type="Google" id="ProtNLM"/>
    </source>
</evidence>
<dbReference type="AlphaFoldDB" id="A0A0F9EU03"/>
<accession>A0A0F9EU03</accession>
<organism evidence="1">
    <name type="scientific">marine sediment metagenome</name>
    <dbReference type="NCBI Taxonomy" id="412755"/>
    <lineage>
        <taxon>unclassified sequences</taxon>
        <taxon>metagenomes</taxon>
        <taxon>ecological metagenomes</taxon>
    </lineage>
</organism>
<comment type="caution">
    <text evidence="1">The sequence shown here is derived from an EMBL/GenBank/DDBJ whole genome shotgun (WGS) entry which is preliminary data.</text>
</comment>
<name>A0A0F9EU03_9ZZZZ</name>